<comment type="caution">
    <text evidence="3">The sequence shown here is derived from an EMBL/GenBank/DDBJ whole genome shotgun (WGS) entry which is preliminary data.</text>
</comment>
<feature type="region of interest" description="Disordered" evidence="2">
    <location>
        <begin position="1"/>
        <end position="65"/>
    </location>
</feature>
<protein>
    <submittedName>
        <fullName evidence="3">Uncharacterized protein</fullName>
    </submittedName>
</protein>
<feature type="region of interest" description="Disordered" evidence="2">
    <location>
        <begin position="794"/>
        <end position="999"/>
    </location>
</feature>
<feature type="compositionally biased region" description="Basic and acidic residues" evidence="2">
    <location>
        <begin position="372"/>
        <end position="389"/>
    </location>
</feature>
<feature type="compositionally biased region" description="Low complexity" evidence="2">
    <location>
        <begin position="979"/>
        <end position="993"/>
    </location>
</feature>
<organism evidence="3 4">
    <name type="scientific">Linnemannia gamsii</name>
    <dbReference type="NCBI Taxonomy" id="64522"/>
    <lineage>
        <taxon>Eukaryota</taxon>
        <taxon>Fungi</taxon>
        <taxon>Fungi incertae sedis</taxon>
        <taxon>Mucoromycota</taxon>
        <taxon>Mortierellomycotina</taxon>
        <taxon>Mortierellomycetes</taxon>
        <taxon>Mortierellales</taxon>
        <taxon>Mortierellaceae</taxon>
        <taxon>Linnemannia</taxon>
    </lineage>
</organism>
<gene>
    <name evidence="3" type="ORF">BGZ97_013249</name>
</gene>
<feature type="compositionally biased region" description="Low complexity" evidence="2">
    <location>
        <begin position="77"/>
        <end position="89"/>
    </location>
</feature>
<dbReference type="EMBL" id="JAAAIN010000972">
    <property type="protein sequence ID" value="KAG0308802.1"/>
    <property type="molecule type" value="Genomic_DNA"/>
</dbReference>
<accession>A0A9P6R3J5</accession>
<dbReference type="OrthoDB" id="2445427at2759"/>
<feature type="region of interest" description="Disordered" evidence="2">
    <location>
        <begin position="77"/>
        <end position="123"/>
    </location>
</feature>
<feature type="coiled-coil region" evidence="1">
    <location>
        <begin position="473"/>
        <end position="507"/>
    </location>
</feature>
<dbReference type="Proteomes" id="UP000823405">
    <property type="component" value="Unassembled WGS sequence"/>
</dbReference>
<feature type="coiled-coil region" evidence="1">
    <location>
        <begin position="622"/>
        <end position="752"/>
    </location>
</feature>
<feature type="compositionally biased region" description="Low complexity" evidence="2">
    <location>
        <begin position="797"/>
        <end position="806"/>
    </location>
</feature>
<feature type="compositionally biased region" description="Polar residues" evidence="2">
    <location>
        <begin position="32"/>
        <end position="47"/>
    </location>
</feature>
<name>A0A9P6R3J5_9FUNG</name>
<feature type="compositionally biased region" description="Polar residues" evidence="2">
    <location>
        <begin position="940"/>
        <end position="956"/>
    </location>
</feature>
<proteinExistence type="predicted"/>
<evidence type="ECO:0000256" key="2">
    <source>
        <dbReference type="SAM" id="MobiDB-lite"/>
    </source>
</evidence>
<keyword evidence="1" id="KW-0175">Coiled coil</keyword>
<feature type="compositionally biased region" description="Low complexity" evidence="2">
    <location>
        <begin position="48"/>
        <end position="61"/>
    </location>
</feature>
<feature type="compositionally biased region" description="Low complexity" evidence="2">
    <location>
        <begin position="822"/>
        <end position="873"/>
    </location>
</feature>
<feature type="compositionally biased region" description="Gly residues" evidence="2">
    <location>
        <begin position="892"/>
        <end position="901"/>
    </location>
</feature>
<feature type="coiled-coil region" evidence="1">
    <location>
        <begin position="555"/>
        <end position="586"/>
    </location>
</feature>
<sequence length="999" mass="110215">MANQHHLKHDSTKNQPFFRRPTAQTHRLDFSITASSRNTNVGGHSATNSSNNNNNNNNSGNLVGRRTGSALLFHPATTSTTSASRTTNAVAEQAQTPPESLTVQPPREPPKATVPLDNTSATAPKIRVPSFPVSDVPLLAMQQQQHTSLRTSSARSSKLSYSVNTVSSVPELSSKPDGADFTFASQILEPASYRHREMADMKTVPDTSVQPGACVMDDTTKTTHDHMPKQEKGSPTMIQRTRSSLSVMPLPVASVSNMSRNHRREDLSSSTSRPVHSYILQEESVEFTDISAMLMDRTVIKQRWIEAERQRFRLVDELRMRVKEESEKYQSTAQEVYVKTVSINALQTQNCRLKADVARLEAQVTESQARLQEIDTDRKKQAETHEAHRGQMAAHLDSIKQDSVKASVALEGLVTDKARWEADLAALRTSMQDMECDRGHLRTSHHNLLESFSECSSQLKTIQADHGKDQEISQNQQEEIKQYRTRCESLSDQLRQQSERIGELDREIEEGRVAFESMQVTNSFMSDHIDFLERASEYQQSILASQLRNVEERCQEACLEELNKVKDEFAETKNRAVKEIAALESNIGESTMKTESLTTRNLQLEVELSAIKEDSTGYTDTIMILQEAKRKLEDENQRLIQSSMDAQADYAIEVNNAQERFEELRQRESRENQAMIQSKDDRIVELNRQLEELADEKQQLSNLVDYQAKSAAATDREMLELRVKIQLLQTDNDFLNKLRDDLMKELETLQVQQLQQQPMPLTDIARLHSRDREGGSSSVMDFLRWPVELGTPPTAKSSSVAGAGVSPRTVGERGCTPSPSVAARTGSARTTLTAAATEAAISRSPRSRVTTITVATSSPSSTAVPAAAAGVVPRTQSSNSSGVRKRAAKGAVSGGGGGGGSKRSLKRKRTANEPEPREIGDGGGVSVFSDQDDGHEAPGLNTSASGGAGTSTCTSVKTRRQRTRRQAQQQRQSHLQPGSSSSSSNTTTAAAAKKSSRGK</sequence>
<evidence type="ECO:0000313" key="4">
    <source>
        <dbReference type="Proteomes" id="UP000823405"/>
    </source>
</evidence>
<reference evidence="3" key="1">
    <citation type="journal article" date="2020" name="Fungal Divers.">
        <title>Resolving the Mortierellaceae phylogeny through synthesis of multi-gene phylogenetics and phylogenomics.</title>
        <authorList>
            <person name="Vandepol N."/>
            <person name="Liber J."/>
            <person name="Desiro A."/>
            <person name="Na H."/>
            <person name="Kennedy M."/>
            <person name="Barry K."/>
            <person name="Grigoriev I.V."/>
            <person name="Miller A.N."/>
            <person name="O'Donnell K."/>
            <person name="Stajich J.E."/>
            <person name="Bonito G."/>
        </authorList>
    </citation>
    <scope>NUCLEOTIDE SEQUENCE</scope>
    <source>
        <strain evidence="3">NVP60</strain>
    </source>
</reference>
<evidence type="ECO:0000256" key="1">
    <source>
        <dbReference type="SAM" id="Coils"/>
    </source>
</evidence>
<feature type="compositionally biased region" description="Basic and acidic residues" evidence="2">
    <location>
        <begin position="910"/>
        <end position="920"/>
    </location>
</feature>
<feature type="compositionally biased region" description="Polar residues" evidence="2">
    <location>
        <begin position="93"/>
        <end position="103"/>
    </location>
</feature>
<keyword evidence="4" id="KW-1185">Reference proteome</keyword>
<feature type="region of interest" description="Disordered" evidence="2">
    <location>
        <begin position="371"/>
        <end position="393"/>
    </location>
</feature>
<dbReference type="AlphaFoldDB" id="A0A9P6R3J5"/>
<evidence type="ECO:0000313" key="3">
    <source>
        <dbReference type="EMBL" id="KAG0308802.1"/>
    </source>
</evidence>